<comment type="similarity">
    <text evidence="1 2">Belongs to the UPF0178 family.</text>
</comment>
<evidence type="ECO:0000256" key="1">
    <source>
        <dbReference type="ARBA" id="ARBA00008522"/>
    </source>
</evidence>
<comment type="caution">
    <text evidence="3">The sequence shown here is derived from an EMBL/GenBank/DDBJ whole genome shotgun (WGS) entry which is preliminary data.</text>
</comment>
<accession>A0A921LQF7</accession>
<name>A0A921LQF7_9ACTN</name>
<sequence length="169" mass="18706">MACIRTLYIDADACPVLREALTCARRSHIPVVIVGNTTQNLARHIRRDDPRDAEHARGRTADRPGFWVDIVDVSIGADSADFAIVERLQPDDVVVTQDIGLASMVLGRGAAAIGVRGRVYSRATIDMDLFIRHEEKKVRRAGGRTRGPAAFTDEDRERFVRNLSQLLAS</sequence>
<proteinExistence type="inferred from homology"/>
<dbReference type="EMBL" id="DYVF01000041">
    <property type="protein sequence ID" value="HJG30926.1"/>
    <property type="molecule type" value="Genomic_DNA"/>
</dbReference>
<reference evidence="3" key="1">
    <citation type="journal article" date="2021" name="PeerJ">
        <title>Extensive microbial diversity within the chicken gut microbiome revealed by metagenomics and culture.</title>
        <authorList>
            <person name="Gilroy R."/>
            <person name="Ravi A."/>
            <person name="Getino M."/>
            <person name="Pursley I."/>
            <person name="Horton D.L."/>
            <person name="Alikhan N.F."/>
            <person name="Baker D."/>
            <person name="Gharbi K."/>
            <person name="Hall N."/>
            <person name="Watson M."/>
            <person name="Adriaenssens E.M."/>
            <person name="Foster-Nyarko E."/>
            <person name="Jarju S."/>
            <person name="Secka A."/>
            <person name="Antonio M."/>
            <person name="Oren A."/>
            <person name="Chaudhuri R.R."/>
            <person name="La Ragione R."/>
            <person name="Hildebrand F."/>
            <person name="Pallen M.J."/>
        </authorList>
    </citation>
    <scope>NUCLEOTIDE SEQUENCE</scope>
    <source>
        <strain evidence="3">ChiGjej2B2-7701</strain>
    </source>
</reference>
<protein>
    <recommendedName>
        <fullName evidence="2">UPF0178 protein K8U80_05975</fullName>
    </recommendedName>
</protein>
<dbReference type="PANTHER" id="PTHR35146:SF1">
    <property type="entry name" value="UPF0178 PROTEIN YAII"/>
    <property type="match status" value="1"/>
</dbReference>
<reference evidence="3" key="2">
    <citation type="submission" date="2021-09" db="EMBL/GenBank/DDBJ databases">
        <authorList>
            <person name="Gilroy R."/>
        </authorList>
    </citation>
    <scope>NUCLEOTIDE SEQUENCE</scope>
    <source>
        <strain evidence="3">ChiGjej2B2-7701</strain>
    </source>
</reference>
<dbReference type="PANTHER" id="PTHR35146">
    <property type="entry name" value="UPF0178 PROTEIN YAII"/>
    <property type="match status" value="1"/>
</dbReference>
<evidence type="ECO:0000256" key="2">
    <source>
        <dbReference type="HAMAP-Rule" id="MF_00489"/>
    </source>
</evidence>
<organism evidence="3 4">
    <name type="scientific">Collinsella ihumii</name>
    <dbReference type="NCBI Taxonomy" id="1720204"/>
    <lineage>
        <taxon>Bacteria</taxon>
        <taxon>Bacillati</taxon>
        <taxon>Actinomycetota</taxon>
        <taxon>Coriobacteriia</taxon>
        <taxon>Coriobacteriales</taxon>
        <taxon>Coriobacteriaceae</taxon>
        <taxon>Collinsella</taxon>
    </lineage>
</organism>
<dbReference type="Proteomes" id="UP000746751">
    <property type="component" value="Unassembled WGS sequence"/>
</dbReference>
<gene>
    <name evidence="3" type="ORF">K8U80_05975</name>
</gene>
<dbReference type="Pfam" id="PF02639">
    <property type="entry name" value="DUF188"/>
    <property type="match status" value="1"/>
</dbReference>
<evidence type="ECO:0000313" key="4">
    <source>
        <dbReference type="Proteomes" id="UP000746751"/>
    </source>
</evidence>
<dbReference type="HAMAP" id="MF_00489">
    <property type="entry name" value="UPF0178"/>
    <property type="match status" value="1"/>
</dbReference>
<dbReference type="InterPro" id="IPR003791">
    <property type="entry name" value="UPF0178"/>
</dbReference>
<dbReference type="AlphaFoldDB" id="A0A921LQF7"/>
<evidence type="ECO:0000313" key="3">
    <source>
        <dbReference type="EMBL" id="HJG30926.1"/>
    </source>
</evidence>